<sequence>FLYVDDCFGFAPESSLERYAPYSKLLPRPLAVILRLWDFLGIPHEEKKQLFDLVLPVIGFDVNPNLMRVQMSLDSRSLLVHRIQAFAQKGARRTLRDFQRLAGYLNWALNVYPMLRPGLSALYAKTAGKEQQAALLWVNRVVVRELHWFVSHLEESNGVFFLSSESWD</sequence>
<dbReference type="STRING" id="1036808.A0A0C3EKM6"/>
<dbReference type="HOGENOM" id="CLU_134793_0_0_1"/>
<organism evidence="1 2">
    <name type="scientific">Scleroderma citrinum Foug A</name>
    <dbReference type="NCBI Taxonomy" id="1036808"/>
    <lineage>
        <taxon>Eukaryota</taxon>
        <taxon>Fungi</taxon>
        <taxon>Dikarya</taxon>
        <taxon>Basidiomycota</taxon>
        <taxon>Agaricomycotina</taxon>
        <taxon>Agaricomycetes</taxon>
        <taxon>Agaricomycetidae</taxon>
        <taxon>Boletales</taxon>
        <taxon>Sclerodermatineae</taxon>
        <taxon>Sclerodermataceae</taxon>
        <taxon>Scleroderma</taxon>
    </lineage>
</organism>
<protein>
    <submittedName>
        <fullName evidence="1">Uncharacterized protein</fullName>
    </submittedName>
</protein>
<name>A0A0C3EKM6_9AGAM</name>
<dbReference type="PANTHER" id="PTHR33050">
    <property type="entry name" value="REVERSE TRANSCRIPTASE DOMAIN-CONTAINING PROTEIN"/>
    <property type="match status" value="1"/>
</dbReference>
<gene>
    <name evidence="1" type="ORF">SCLCIDRAFT_63447</name>
</gene>
<evidence type="ECO:0000313" key="1">
    <source>
        <dbReference type="EMBL" id="KIM68754.1"/>
    </source>
</evidence>
<feature type="non-terminal residue" evidence="1">
    <location>
        <position position="1"/>
    </location>
</feature>
<dbReference type="InParanoid" id="A0A0C3EKM6"/>
<reference evidence="1 2" key="1">
    <citation type="submission" date="2014-04" db="EMBL/GenBank/DDBJ databases">
        <authorList>
            <consortium name="DOE Joint Genome Institute"/>
            <person name="Kuo A."/>
            <person name="Kohler A."/>
            <person name="Nagy L.G."/>
            <person name="Floudas D."/>
            <person name="Copeland A."/>
            <person name="Barry K.W."/>
            <person name="Cichocki N."/>
            <person name="Veneault-Fourrey C."/>
            <person name="LaButti K."/>
            <person name="Lindquist E.A."/>
            <person name="Lipzen A."/>
            <person name="Lundell T."/>
            <person name="Morin E."/>
            <person name="Murat C."/>
            <person name="Sun H."/>
            <person name="Tunlid A."/>
            <person name="Henrissat B."/>
            <person name="Grigoriev I.V."/>
            <person name="Hibbett D.S."/>
            <person name="Martin F."/>
            <person name="Nordberg H.P."/>
            <person name="Cantor M.N."/>
            <person name="Hua S.X."/>
        </authorList>
    </citation>
    <scope>NUCLEOTIDE SEQUENCE [LARGE SCALE GENOMIC DNA]</scope>
    <source>
        <strain evidence="1 2">Foug A</strain>
    </source>
</reference>
<dbReference type="OrthoDB" id="198652at2759"/>
<keyword evidence="2" id="KW-1185">Reference proteome</keyword>
<feature type="non-terminal residue" evidence="1">
    <location>
        <position position="168"/>
    </location>
</feature>
<proteinExistence type="predicted"/>
<dbReference type="PANTHER" id="PTHR33050:SF7">
    <property type="entry name" value="RIBONUCLEASE H"/>
    <property type="match status" value="1"/>
</dbReference>
<dbReference type="EMBL" id="KN822008">
    <property type="protein sequence ID" value="KIM68754.1"/>
    <property type="molecule type" value="Genomic_DNA"/>
</dbReference>
<dbReference type="InterPro" id="IPR052055">
    <property type="entry name" value="Hepadnavirus_pol/RT"/>
</dbReference>
<accession>A0A0C3EKM6</accession>
<reference evidence="2" key="2">
    <citation type="submission" date="2015-01" db="EMBL/GenBank/DDBJ databases">
        <title>Evolutionary Origins and Diversification of the Mycorrhizal Mutualists.</title>
        <authorList>
            <consortium name="DOE Joint Genome Institute"/>
            <consortium name="Mycorrhizal Genomics Consortium"/>
            <person name="Kohler A."/>
            <person name="Kuo A."/>
            <person name="Nagy L.G."/>
            <person name="Floudas D."/>
            <person name="Copeland A."/>
            <person name="Barry K.W."/>
            <person name="Cichocki N."/>
            <person name="Veneault-Fourrey C."/>
            <person name="LaButti K."/>
            <person name="Lindquist E.A."/>
            <person name="Lipzen A."/>
            <person name="Lundell T."/>
            <person name="Morin E."/>
            <person name="Murat C."/>
            <person name="Riley R."/>
            <person name="Ohm R."/>
            <person name="Sun H."/>
            <person name="Tunlid A."/>
            <person name="Henrissat B."/>
            <person name="Grigoriev I.V."/>
            <person name="Hibbett D.S."/>
            <person name="Martin F."/>
        </authorList>
    </citation>
    <scope>NUCLEOTIDE SEQUENCE [LARGE SCALE GENOMIC DNA]</scope>
    <source>
        <strain evidence="2">Foug A</strain>
    </source>
</reference>
<dbReference type="AlphaFoldDB" id="A0A0C3EKM6"/>
<dbReference type="Proteomes" id="UP000053989">
    <property type="component" value="Unassembled WGS sequence"/>
</dbReference>
<evidence type="ECO:0000313" key="2">
    <source>
        <dbReference type="Proteomes" id="UP000053989"/>
    </source>
</evidence>